<feature type="non-terminal residue" evidence="2">
    <location>
        <position position="1"/>
    </location>
</feature>
<evidence type="ECO:0000259" key="1">
    <source>
        <dbReference type="Pfam" id="PF01425"/>
    </source>
</evidence>
<dbReference type="InterPro" id="IPR036928">
    <property type="entry name" value="AS_sf"/>
</dbReference>
<dbReference type="AlphaFoldDB" id="X1GGF1"/>
<accession>X1GGF1</accession>
<evidence type="ECO:0000313" key="2">
    <source>
        <dbReference type="EMBL" id="GAH32093.1"/>
    </source>
</evidence>
<dbReference type="GO" id="GO:0003824">
    <property type="term" value="F:catalytic activity"/>
    <property type="evidence" value="ECO:0007669"/>
    <property type="project" value="InterPro"/>
</dbReference>
<proteinExistence type="predicted"/>
<sequence length="144" mass="16023">EFALRLQAQPEKFGVDVRQRLETGAAYTSGEYILARRTQSILRRQFEDFFDDYDLLLTATTPIAAPPIEGPDAVEQAARLTRFTSPFNLTGLPAISLPCGYTGLGLPIDLQIITRPMGEAALLRAANSYEGATEWHLRRPDLKE</sequence>
<dbReference type="PANTHER" id="PTHR11895">
    <property type="entry name" value="TRANSAMIDASE"/>
    <property type="match status" value="1"/>
</dbReference>
<comment type="caution">
    <text evidence="2">The sequence shown here is derived from an EMBL/GenBank/DDBJ whole genome shotgun (WGS) entry which is preliminary data.</text>
</comment>
<name>X1GGF1_9ZZZZ</name>
<dbReference type="Gene3D" id="3.90.1300.10">
    <property type="entry name" value="Amidase signature (AS) domain"/>
    <property type="match status" value="1"/>
</dbReference>
<organism evidence="2">
    <name type="scientific">marine sediment metagenome</name>
    <dbReference type="NCBI Taxonomy" id="412755"/>
    <lineage>
        <taxon>unclassified sequences</taxon>
        <taxon>metagenomes</taxon>
        <taxon>ecological metagenomes</taxon>
    </lineage>
</organism>
<dbReference type="InterPro" id="IPR023631">
    <property type="entry name" value="Amidase_dom"/>
</dbReference>
<dbReference type="EMBL" id="BARU01014307">
    <property type="protein sequence ID" value="GAH32093.1"/>
    <property type="molecule type" value="Genomic_DNA"/>
</dbReference>
<dbReference type="SUPFAM" id="SSF75304">
    <property type="entry name" value="Amidase signature (AS) enzymes"/>
    <property type="match status" value="1"/>
</dbReference>
<dbReference type="PANTHER" id="PTHR11895:SF7">
    <property type="entry name" value="GLUTAMYL-TRNA(GLN) AMIDOTRANSFERASE SUBUNIT A, MITOCHONDRIAL"/>
    <property type="match status" value="1"/>
</dbReference>
<dbReference type="InterPro" id="IPR000120">
    <property type="entry name" value="Amidase"/>
</dbReference>
<protein>
    <recommendedName>
        <fullName evidence="1">Amidase domain-containing protein</fullName>
    </recommendedName>
</protein>
<gene>
    <name evidence="2" type="ORF">S03H2_25325</name>
</gene>
<reference evidence="2" key="1">
    <citation type="journal article" date="2014" name="Front. Microbiol.">
        <title>High frequency of phylogenetically diverse reductive dehalogenase-homologous genes in deep subseafloor sedimentary metagenomes.</title>
        <authorList>
            <person name="Kawai M."/>
            <person name="Futagami T."/>
            <person name="Toyoda A."/>
            <person name="Takaki Y."/>
            <person name="Nishi S."/>
            <person name="Hori S."/>
            <person name="Arai W."/>
            <person name="Tsubouchi T."/>
            <person name="Morono Y."/>
            <person name="Uchiyama I."/>
            <person name="Ito T."/>
            <person name="Fujiyama A."/>
            <person name="Inagaki F."/>
            <person name="Takami H."/>
        </authorList>
    </citation>
    <scope>NUCLEOTIDE SEQUENCE</scope>
    <source>
        <strain evidence="2">Expedition CK06-06</strain>
    </source>
</reference>
<dbReference type="Pfam" id="PF01425">
    <property type="entry name" value="Amidase"/>
    <property type="match status" value="1"/>
</dbReference>
<feature type="domain" description="Amidase" evidence="1">
    <location>
        <begin position="10"/>
        <end position="123"/>
    </location>
</feature>